<dbReference type="InterPro" id="IPR042518">
    <property type="entry name" value="SirC_C"/>
</dbReference>
<dbReference type="GO" id="GO:0043115">
    <property type="term" value="F:precorrin-2 dehydrogenase activity"/>
    <property type="evidence" value="ECO:0007669"/>
    <property type="project" value="UniProtKB-EC"/>
</dbReference>
<evidence type="ECO:0000256" key="2">
    <source>
        <dbReference type="ARBA" id="ARBA00012400"/>
    </source>
</evidence>
<organism evidence="8 9">
    <name type="scientific">Paenibacillus albus</name>
    <dbReference type="NCBI Taxonomy" id="2495582"/>
    <lineage>
        <taxon>Bacteria</taxon>
        <taxon>Bacillati</taxon>
        <taxon>Bacillota</taxon>
        <taxon>Bacilli</taxon>
        <taxon>Bacillales</taxon>
        <taxon>Paenibacillaceae</taxon>
        <taxon>Paenibacillus</taxon>
    </lineage>
</organism>
<dbReference type="NCBIfam" id="TIGR01470">
    <property type="entry name" value="cysG_Nterm"/>
    <property type="match status" value="1"/>
</dbReference>
<dbReference type="Gene3D" id="1.10.8.610">
    <property type="entry name" value="SirC, precorrin-2 dehydrogenase, C-terminal helical domain-like"/>
    <property type="match status" value="1"/>
</dbReference>
<dbReference type="PANTHER" id="PTHR35330:SF1">
    <property type="entry name" value="SIROHEME BIOSYNTHESIS PROTEIN MET8"/>
    <property type="match status" value="1"/>
</dbReference>
<dbReference type="Pfam" id="PF13241">
    <property type="entry name" value="NAD_binding_7"/>
    <property type="match status" value="1"/>
</dbReference>
<evidence type="ECO:0000256" key="6">
    <source>
        <dbReference type="ARBA" id="ARBA00047561"/>
    </source>
</evidence>
<keyword evidence="9" id="KW-1185">Reference proteome</keyword>
<dbReference type="InterPro" id="IPR006367">
    <property type="entry name" value="Sirohaem_synthase_N"/>
</dbReference>
<dbReference type="SUPFAM" id="SSF51735">
    <property type="entry name" value="NAD(P)-binding Rossmann-fold domains"/>
    <property type="match status" value="1"/>
</dbReference>
<dbReference type="EMBL" id="CP034437">
    <property type="protein sequence ID" value="AZN42304.1"/>
    <property type="molecule type" value="Genomic_DNA"/>
</dbReference>
<dbReference type="RefSeq" id="WP_126017995.1">
    <property type="nucleotide sequence ID" value="NZ_CP034437.1"/>
</dbReference>
<protein>
    <recommendedName>
        <fullName evidence="2">precorrin-2 dehydrogenase</fullName>
        <ecNumber evidence="2">1.3.1.76</ecNumber>
    </recommendedName>
</protein>
<dbReference type="OrthoDB" id="9773765at2"/>
<gene>
    <name evidence="8" type="ORF">EJC50_23435</name>
</gene>
<accession>A0A3S9A9C3</accession>
<dbReference type="PANTHER" id="PTHR35330">
    <property type="entry name" value="SIROHEME BIOSYNTHESIS PROTEIN MET8"/>
    <property type="match status" value="1"/>
</dbReference>
<comment type="catalytic activity">
    <reaction evidence="6">
        <text>precorrin-2 + NAD(+) = sirohydrochlorin + NADH + 2 H(+)</text>
        <dbReference type="Rhea" id="RHEA:15613"/>
        <dbReference type="ChEBI" id="CHEBI:15378"/>
        <dbReference type="ChEBI" id="CHEBI:57540"/>
        <dbReference type="ChEBI" id="CHEBI:57945"/>
        <dbReference type="ChEBI" id="CHEBI:58351"/>
        <dbReference type="ChEBI" id="CHEBI:58827"/>
        <dbReference type="EC" id="1.3.1.76"/>
    </reaction>
</comment>
<dbReference type="InterPro" id="IPR028161">
    <property type="entry name" value="Met8-like"/>
</dbReference>
<keyword evidence="3" id="KW-0560">Oxidoreductase</keyword>
<sequence>MTDYYSMMVKLQGRRCVVVGGGAVAERKVRGLIDGGADEIIVIAPHITEELKALANSGCIGLVQREYIEQDLHEAFLLFAATDSREVNGRIAAYGESRGALVNVADVGESGHFITPAVIRRGELLIAVTTGGASPALTSLLKKQLAGHYGAGYKDLVERLRLLREHVQVEMSDQRVRTILLRQAAEELAAPGAEYDRNETINDWMKRLQQAAERRQ</sequence>
<evidence type="ECO:0000256" key="4">
    <source>
        <dbReference type="ARBA" id="ARBA00023027"/>
    </source>
</evidence>
<evidence type="ECO:0000256" key="3">
    <source>
        <dbReference type="ARBA" id="ARBA00023002"/>
    </source>
</evidence>
<keyword evidence="4" id="KW-0520">NAD</keyword>
<dbReference type="Proteomes" id="UP000272528">
    <property type="component" value="Chromosome"/>
</dbReference>
<evidence type="ECO:0000259" key="7">
    <source>
        <dbReference type="Pfam" id="PF14824"/>
    </source>
</evidence>
<reference evidence="9" key="1">
    <citation type="submission" date="2018-12" db="EMBL/GenBank/DDBJ databases">
        <title>Genome sequence of Peanibacillus sp.</title>
        <authorList>
            <person name="Subramani G."/>
            <person name="Srinivasan S."/>
            <person name="Kim M.K."/>
        </authorList>
    </citation>
    <scope>NUCLEOTIDE SEQUENCE [LARGE SCALE GENOMIC DNA]</scope>
    <source>
        <strain evidence="9">18JY67-1</strain>
    </source>
</reference>
<dbReference type="AlphaFoldDB" id="A0A3S9A9C3"/>
<evidence type="ECO:0000256" key="5">
    <source>
        <dbReference type="ARBA" id="ARBA00023244"/>
    </source>
</evidence>
<feature type="domain" description="Siroheme synthase central" evidence="7">
    <location>
        <begin position="121"/>
        <end position="147"/>
    </location>
</feature>
<evidence type="ECO:0000313" key="9">
    <source>
        <dbReference type="Proteomes" id="UP000272528"/>
    </source>
</evidence>
<proteinExistence type="predicted"/>
<name>A0A3S9A9C3_9BACL</name>
<dbReference type="InterPro" id="IPR036291">
    <property type="entry name" value="NAD(P)-bd_dom_sf"/>
</dbReference>
<dbReference type="SUPFAM" id="SSF75615">
    <property type="entry name" value="Siroheme synthase middle domains-like"/>
    <property type="match status" value="1"/>
</dbReference>
<dbReference type="EC" id="1.3.1.76" evidence="2"/>
<dbReference type="Pfam" id="PF14824">
    <property type="entry name" value="Sirohm_synth_M"/>
    <property type="match status" value="1"/>
</dbReference>
<dbReference type="KEGG" id="palb:EJC50_23435"/>
<keyword evidence="5" id="KW-0627">Porphyrin biosynthesis</keyword>
<dbReference type="GO" id="GO:0019354">
    <property type="term" value="P:siroheme biosynthetic process"/>
    <property type="evidence" value="ECO:0007669"/>
    <property type="project" value="UniProtKB-UniPathway"/>
</dbReference>
<dbReference type="GO" id="GO:0004325">
    <property type="term" value="F:ferrochelatase activity"/>
    <property type="evidence" value="ECO:0007669"/>
    <property type="project" value="InterPro"/>
</dbReference>
<comment type="pathway">
    <text evidence="1">Porphyrin-containing compound metabolism; siroheme biosynthesis; sirohydrochlorin from precorrin-2: step 1/1.</text>
</comment>
<evidence type="ECO:0000256" key="1">
    <source>
        <dbReference type="ARBA" id="ARBA00005010"/>
    </source>
</evidence>
<dbReference type="InterPro" id="IPR028281">
    <property type="entry name" value="Sirohaem_synthase_central"/>
</dbReference>
<dbReference type="Gene3D" id="3.40.50.720">
    <property type="entry name" value="NAD(P)-binding Rossmann-like Domain"/>
    <property type="match status" value="1"/>
</dbReference>
<evidence type="ECO:0000313" key="8">
    <source>
        <dbReference type="EMBL" id="AZN42304.1"/>
    </source>
</evidence>
<dbReference type="UniPathway" id="UPA00262">
    <property type="reaction ID" value="UER00222"/>
</dbReference>